<dbReference type="Gene3D" id="3.40.50.1980">
    <property type="entry name" value="Nitrogenase molybdenum iron protein domain"/>
    <property type="match status" value="2"/>
</dbReference>
<dbReference type="AlphaFoldDB" id="A0A4U1BLP5"/>
<dbReference type="PANTHER" id="PTHR42953:SF2">
    <property type="entry name" value="ADHESION PROTEIN"/>
    <property type="match status" value="1"/>
</dbReference>
<dbReference type="PANTHER" id="PTHR42953">
    <property type="entry name" value="HIGH-AFFINITY ZINC UPTAKE SYSTEM PROTEIN ZNUA-RELATED"/>
    <property type="match status" value="1"/>
</dbReference>
<gene>
    <name evidence="1" type="ORF">FCL42_13740</name>
</gene>
<dbReference type="GO" id="GO:0030001">
    <property type="term" value="P:metal ion transport"/>
    <property type="evidence" value="ECO:0007669"/>
    <property type="project" value="InterPro"/>
</dbReference>
<dbReference type="Pfam" id="PF01297">
    <property type="entry name" value="ZnuA"/>
    <property type="match status" value="1"/>
</dbReference>
<dbReference type="RefSeq" id="WP_136864106.1">
    <property type="nucleotide sequence ID" value="NZ_SWCJ01000011.1"/>
</dbReference>
<sequence>MAATMSLPSQALNIFTCEPEYAALATELAPEASIYSATSALQDPHHVQARPSLIAKLRRADLMICAGSELEIGWLPMLQMKSNNPKVRDGQPGVLYAADVVDALGKLDKVDRSMGDVHAGGNPHFHFSPTRIEQIAEAITAKLILLDPSSKAVYQQKLADFRERWQQAESKWAQQAQPLKGQKVVAYHSSYLYLFDWLGMEQIGDLEPKPGLPPTTSHLASLLELTETNKPMAIIYTGYQDSRGANWLSKRAGVPALQLPFGPGVDGIDTLFELYDKVIADLLAAAAEK</sequence>
<keyword evidence="2" id="KW-1185">Reference proteome</keyword>
<dbReference type="InterPro" id="IPR050492">
    <property type="entry name" value="Bact_metal-bind_prot9"/>
</dbReference>
<reference evidence="1 2" key="1">
    <citation type="submission" date="2019-04" db="EMBL/GenBank/DDBJ databases">
        <authorList>
            <person name="Hwang J.C."/>
        </authorList>
    </citation>
    <scope>NUCLEOTIDE SEQUENCE [LARGE SCALE GENOMIC DNA]</scope>
    <source>
        <strain evidence="1 2">IMCC35002</strain>
    </source>
</reference>
<dbReference type="InterPro" id="IPR006127">
    <property type="entry name" value="ZnuA-like"/>
</dbReference>
<comment type="caution">
    <text evidence="1">The sequence shown here is derived from an EMBL/GenBank/DDBJ whole genome shotgun (WGS) entry which is preliminary data.</text>
</comment>
<accession>A0A4U1BLP5</accession>
<protein>
    <submittedName>
        <fullName evidence="1">Zinc ABC transporter substrate-binding protein</fullName>
    </submittedName>
</protein>
<dbReference type="EMBL" id="SWCJ01000011">
    <property type="protein sequence ID" value="TKB53746.1"/>
    <property type="molecule type" value="Genomic_DNA"/>
</dbReference>
<dbReference type="SUPFAM" id="SSF53807">
    <property type="entry name" value="Helical backbone' metal receptor"/>
    <property type="match status" value="1"/>
</dbReference>
<evidence type="ECO:0000313" key="1">
    <source>
        <dbReference type="EMBL" id="TKB53746.1"/>
    </source>
</evidence>
<organism evidence="1 2">
    <name type="scientific">Ferrimonas aestuarii</name>
    <dbReference type="NCBI Taxonomy" id="2569539"/>
    <lineage>
        <taxon>Bacteria</taxon>
        <taxon>Pseudomonadati</taxon>
        <taxon>Pseudomonadota</taxon>
        <taxon>Gammaproteobacteria</taxon>
        <taxon>Alteromonadales</taxon>
        <taxon>Ferrimonadaceae</taxon>
        <taxon>Ferrimonas</taxon>
    </lineage>
</organism>
<name>A0A4U1BLP5_9GAMM</name>
<dbReference type="CDD" id="cd01145">
    <property type="entry name" value="TroA_c"/>
    <property type="match status" value="1"/>
</dbReference>
<dbReference type="Proteomes" id="UP000305675">
    <property type="component" value="Unassembled WGS sequence"/>
</dbReference>
<dbReference type="OrthoDB" id="9810636at2"/>
<proteinExistence type="predicted"/>
<evidence type="ECO:0000313" key="2">
    <source>
        <dbReference type="Proteomes" id="UP000305675"/>
    </source>
</evidence>
<dbReference type="GO" id="GO:0046872">
    <property type="term" value="F:metal ion binding"/>
    <property type="evidence" value="ECO:0007669"/>
    <property type="project" value="InterPro"/>
</dbReference>